<evidence type="ECO:0000256" key="2">
    <source>
        <dbReference type="SAM" id="SignalP"/>
    </source>
</evidence>
<dbReference type="WBParaSite" id="PgR035X_g057_t02">
    <property type="protein sequence ID" value="PgR035X_g057_t02"/>
    <property type="gene ID" value="PgR035X_g057"/>
</dbReference>
<feature type="region of interest" description="Disordered" evidence="1">
    <location>
        <begin position="142"/>
        <end position="175"/>
    </location>
</feature>
<organism evidence="3 4">
    <name type="scientific">Parascaris univalens</name>
    <name type="common">Nematode worm</name>
    <dbReference type="NCBI Taxonomy" id="6257"/>
    <lineage>
        <taxon>Eukaryota</taxon>
        <taxon>Metazoa</taxon>
        <taxon>Ecdysozoa</taxon>
        <taxon>Nematoda</taxon>
        <taxon>Chromadorea</taxon>
        <taxon>Rhabditida</taxon>
        <taxon>Spirurina</taxon>
        <taxon>Ascaridomorpha</taxon>
        <taxon>Ascaridoidea</taxon>
        <taxon>Ascarididae</taxon>
        <taxon>Parascaris</taxon>
    </lineage>
</organism>
<evidence type="ECO:0000313" key="4">
    <source>
        <dbReference type="WBParaSite" id="PgR035X_g057_t02"/>
    </source>
</evidence>
<protein>
    <submittedName>
        <fullName evidence="4">Secreted protein</fullName>
    </submittedName>
</protein>
<proteinExistence type="predicted"/>
<evidence type="ECO:0000256" key="1">
    <source>
        <dbReference type="SAM" id="MobiDB-lite"/>
    </source>
</evidence>
<keyword evidence="2" id="KW-0732">Signal</keyword>
<sequence>TMRRFLLFTFTVLLLSAVTVDAKKYAKKNKGEQVKNEAKTYIKKENDAKPLKVGKEQSEAEIVAATEDVKPEQCERMLRHDAPTRQSQSPHILKLKNVGALTEYEKCKLDCKKKRDQADLQQYVKQLKAELVQAEAALAEEQKLHEQQQRIANSGHHELRKEPIEETETTKSGDE</sequence>
<dbReference type="Proteomes" id="UP000887569">
    <property type="component" value="Unplaced"/>
</dbReference>
<keyword evidence="3" id="KW-1185">Reference proteome</keyword>
<feature type="compositionally biased region" description="Basic and acidic residues" evidence="1">
    <location>
        <begin position="155"/>
        <end position="175"/>
    </location>
</feature>
<reference evidence="4" key="1">
    <citation type="submission" date="2022-11" db="UniProtKB">
        <authorList>
            <consortium name="WormBaseParasite"/>
        </authorList>
    </citation>
    <scope>IDENTIFICATION</scope>
</reference>
<accession>A0A915BDH6</accession>
<feature type="signal peptide" evidence="2">
    <location>
        <begin position="1"/>
        <end position="22"/>
    </location>
</feature>
<feature type="chain" id="PRO_5037529761" evidence="2">
    <location>
        <begin position="23"/>
        <end position="175"/>
    </location>
</feature>
<name>A0A915BDH6_PARUN</name>
<dbReference type="AlphaFoldDB" id="A0A915BDH6"/>
<evidence type="ECO:0000313" key="3">
    <source>
        <dbReference type="Proteomes" id="UP000887569"/>
    </source>
</evidence>